<dbReference type="CDD" id="cd03784">
    <property type="entry name" value="GT1_Gtf-like"/>
    <property type="match status" value="1"/>
</dbReference>
<dbReference type="Proteomes" id="UP001432322">
    <property type="component" value="Unassembled WGS sequence"/>
</dbReference>
<dbReference type="PANTHER" id="PTHR48043:SF23">
    <property type="entry name" value="UDP-GLUCURONOSYLTRANSFERASE"/>
    <property type="match status" value="1"/>
</dbReference>
<keyword evidence="5 8" id="KW-0732">Signal</keyword>
<dbReference type="InterPro" id="IPR002213">
    <property type="entry name" value="UDP_glucos_trans"/>
</dbReference>
<gene>
    <name evidence="9" type="ORF">PFISCL1PPCAC_6022</name>
</gene>
<protein>
    <recommendedName>
        <fullName evidence="2">glucuronosyltransferase</fullName>
        <ecNumber evidence="2">2.4.1.17</ecNumber>
    </recommendedName>
</protein>
<evidence type="ECO:0000313" key="10">
    <source>
        <dbReference type="Proteomes" id="UP001432322"/>
    </source>
</evidence>
<dbReference type="FunFam" id="3.40.50.2000:FF:000532">
    <property type="entry name" value="Uncharacterized protein"/>
    <property type="match status" value="1"/>
</dbReference>
<comment type="caution">
    <text evidence="9">The sequence shown here is derived from an EMBL/GenBank/DDBJ whole genome shotgun (WGS) entry which is preliminary data.</text>
</comment>
<keyword evidence="4" id="KW-0808">Transferase</keyword>
<evidence type="ECO:0000256" key="1">
    <source>
        <dbReference type="ARBA" id="ARBA00009995"/>
    </source>
</evidence>
<keyword evidence="3" id="KW-0328">Glycosyltransferase</keyword>
<keyword evidence="7" id="KW-0472">Membrane</keyword>
<organism evidence="9 10">
    <name type="scientific">Pristionchus fissidentatus</name>
    <dbReference type="NCBI Taxonomy" id="1538716"/>
    <lineage>
        <taxon>Eukaryota</taxon>
        <taxon>Metazoa</taxon>
        <taxon>Ecdysozoa</taxon>
        <taxon>Nematoda</taxon>
        <taxon>Chromadorea</taxon>
        <taxon>Rhabditida</taxon>
        <taxon>Rhabditina</taxon>
        <taxon>Diplogasteromorpha</taxon>
        <taxon>Diplogasteroidea</taxon>
        <taxon>Neodiplogasteridae</taxon>
        <taxon>Pristionchus</taxon>
    </lineage>
</organism>
<dbReference type="Gene3D" id="3.40.50.2000">
    <property type="entry name" value="Glycogen Phosphorylase B"/>
    <property type="match status" value="1"/>
</dbReference>
<evidence type="ECO:0000256" key="6">
    <source>
        <dbReference type="ARBA" id="ARBA00047475"/>
    </source>
</evidence>
<dbReference type="EC" id="2.4.1.17" evidence="2"/>
<keyword evidence="7" id="KW-1133">Transmembrane helix</keyword>
<dbReference type="PANTHER" id="PTHR48043">
    <property type="entry name" value="EG:EG0003.4 PROTEIN-RELATED"/>
    <property type="match status" value="1"/>
</dbReference>
<evidence type="ECO:0000256" key="3">
    <source>
        <dbReference type="ARBA" id="ARBA00022676"/>
    </source>
</evidence>
<dbReference type="Pfam" id="PF00201">
    <property type="entry name" value="UDPGT"/>
    <property type="match status" value="1"/>
</dbReference>
<feature type="chain" id="PRO_5043674992" description="glucuronosyltransferase" evidence="8">
    <location>
        <begin position="21"/>
        <end position="531"/>
    </location>
</feature>
<evidence type="ECO:0000256" key="4">
    <source>
        <dbReference type="ARBA" id="ARBA00022679"/>
    </source>
</evidence>
<reference evidence="9" key="1">
    <citation type="submission" date="2023-10" db="EMBL/GenBank/DDBJ databases">
        <title>Genome assembly of Pristionchus species.</title>
        <authorList>
            <person name="Yoshida K."/>
            <person name="Sommer R.J."/>
        </authorList>
    </citation>
    <scope>NUCLEOTIDE SEQUENCE</scope>
    <source>
        <strain evidence="9">RS5133</strain>
    </source>
</reference>
<evidence type="ECO:0000256" key="2">
    <source>
        <dbReference type="ARBA" id="ARBA00012544"/>
    </source>
</evidence>
<keyword evidence="10" id="KW-1185">Reference proteome</keyword>
<dbReference type="SUPFAM" id="SSF53756">
    <property type="entry name" value="UDP-Glycosyltransferase/glycogen phosphorylase"/>
    <property type="match status" value="1"/>
</dbReference>
<accession>A0AAV5V871</accession>
<sequence length="531" mass="59005">SQLSMRLPLILLLSFSRIQSFNILVYIPKFAISHINFMGKLADTLVEAGHNVTALVSEMDANLPDGTKKANIIRISPAEGADHMNTHFMVEDTDMFELEFDSYSGMIENARHNSISFCRQCRKLLTTPGLVERLKNENFDALITENFENCGVGLSHIISPKALIPVSSSFLFDGPDIGISTSLITEHTPFNDARLHYSSIWTRINNFYTWFLMKAFFNTQNVPLHKVFDEIHPGTPSFTELVSNAAVVFPNSEPLIDYATSTISKVVPIGGITVGKPKPLNEYWSSLMSLRPKTVLVSFGSIAKSVLMKSSRKTAILKAFSSFLDSTFIWKYENSSDSFATSEAAKVPNVVLTEWMPQLDLLADSRLSLFISHGGMASCHEISTFGVPSLLVPIFGDQNHNAGALANTGIAEVFDKFDMSNTKKIREVIEKMLSDPSYKEEATRLRDQLASRPSSPVEKFVKNVEFAAKFGPSKSLRPLNLQLSTNQFYGIDIFLVALIFVAAIIISLFSISRLILGVFSSITIKKVHKME</sequence>
<comment type="catalytic activity">
    <reaction evidence="6">
        <text>glucuronate acceptor + UDP-alpha-D-glucuronate = acceptor beta-D-glucuronoside + UDP + H(+)</text>
        <dbReference type="Rhea" id="RHEA:21032"/>
        <dbReference type="ChEBI" id="CHEBI:15378"/>
        <dbReference type="ChEBI" id="CHEBI:58052"/>
        <dbReference type="ChEBI" id="CHEBI:58223"/>
        <dbReference type="ChEBI" id="CHEBI:132367"/>
        <dbReference type="ChEBI" id="CHEBI:132368"/>
        <dbReference type="EC" id="2.4.1.17"/>
    </reaction>
</comment>
<proteinExistence type="inferred from homology"/>
<evidence type="ECO:0000256" key="7">
    <source>
        <dbReference type="SAM" id="Phobius"/>
    </source>
</evidence>
<feature type="signal peptide" evidence="8">
    <location>
        <begin position="1"/>
        <end position="20"/>
    </location>
</feature>
<keyword evidence="7" id="KW-0812">Transmembrane</keyword>
<dbReference type="GO" id="GO:0015020">
    <property type="term" value="F:glucuronosyltransferase activity"/>
    <property type="evidence" value="ECO:0007669"/>
    <property type="project" value="UniProtKB-EC"/>
</dbReference>
<dbReference type="InterPro" id="IPR050271">
    <property type="entry name" value="UDP-glycosyltransferase"/>
</dbReference>
<dbReference type="EMBL" id="BTSY01000002">
    <property type="protein sequence ID" value="GMT14725.1"/>
    <property type="molecule type" value="Genomic_DNA"/>
</dbReference>
<evidence type="ECO:0000256" key="5">
    <source>
        <dbReference type="ARBA" id="ARBA00022729"/>
    </source>
</evidence>
<evidence type="ECO:0000256" key="8">
    <source>
        <dbReference type="SAM" id="SignalP"/>
    </source>
</evidence>
<evidence type="ECO:0000313" key="9">
    <source>
        <dbReference type="EMBL" id="GMT14725.1"/>
    </source>
</evidence>
<dbReference type="AlphaFoldDB" id="A0AAV5V871"/>
<comment type="similarity">
    <text evidence="1">Belongs to the UDP-glycosyltransferase family.</text>
</comment>
<name>A0AAV5V871_9BILA</name>
<feature type="transmembrane region" description="Helical" evidence="7">
    <location>
        <begin position="493"/>
        <end position="516"/>
    </location>
</feature>
<feature type="non-terminal residue" evidence="9">
    <location>
        <position position="1"/>
    </location>
</feature>